<feature type="transmembrane region" description="Helical" evidence="11">
    <location>
        <begin position="195"/>
        <end position="219"/>
    </location>
</feature>
<keyword evidence="5" id="KW-0297">G-protein coupled receptor</keyword>
<evidence type="ECO:0000259" key="12">
    <source>
        <dbReference type="PROSITE" id="PS50262"/>
    </source>
</evidence>
<organism evidence="13 14">
    <name type="scientific">Orchesella dallaii</name>
    <dbReference type="NCBI Taxonomy" id="48710"/>
    <lineage>
        <taxon>Eukaryota</taxon>
        <taxon>Metazoa</taxon>
        <taxon>Ecdysozoa</taxon>
        <taxon>Arthropoda</taxon>
        <taxon>Hexapoda</taxon>
        <taxon>Collembola</taxon>
        <taxon>Entomobryomorpha</taxon>
        <taxon>Entomobryoidea</taxon>
        <taxon>Orchesellidae</taxon>
        <taxon>Orchesellinae</taxon>
        <taxon>Orchesella</taxon>
    </lineage>
</organism>
<dbReference type="Proteomes" id="UP001642540">
    <property type="component" value="Unassembled WGS sequence"/>
</dbReference>
<feature type="domain" description="G-protein coupled receptors family 1 profile" evidence="12">
    <location>
        <begin position="136"/>
        <end position="390"/>
    </location>
</feature>
<dbReference type="InterPro" id="IPR000276">
    <property type="entry name" value="GPCR_Rhodpsn"/>
</dbReference>
<comment type="caution">
    <text evidence="13">The sequence shown here is derived from an EMBL/GenBank/DDBJ whole genome shotgun (WGS) entry which is preliminary data.</text>
</comment>
<keyword evidence="8" id="KW-0807">Transducer</keyword>
<reference evidence="13 14" key="1">
    <citation type="submission" date="2024-08" db="EMBL/GenBank/DDBJ databases">
        <authorList>
            <person name="Cucini C."/>
            <person name="Frati F."/>
        </authorList>
    </citation>
    <scope>NUCLEOTIDE SEQUENCE [LARGE SCALE GENOMIC DNA]</scope>
</reference>
<evidence type="ECO:0000256" key="4">
    <source>
        <dbReference type="ARBA" id="ARBA00022989"/>
    </source>
</evidence>
<dbReference type="SUPFAM" id="SSF81321">
    <property type="entry name" value="Family A G protein-coupled receptor-like"/>
    <property type="match status" value="1"/>
</dbReference>
<evidence type="ECO:0000256" key="3">
    <source>
        <dbReference type="ARBA" id="ARBA00022692"/>
    </source>
</evidence>
<evidence type="ECO:0000256" key="9">
    <source>
        <dbReference type="ARBA" id="ARBA00023305"/>
    </source>
</evidence>
<feature type="transmembrane region" description="Helical" evidence="11">
    <location>
        <begin position="240"/>
        <end position="262"/>
    </location>
</feature>
<feature type="transmembrane region" description="Helical" evidence="11">
    <location>
        <begin position="120"/>
        <end position="145"/>
    </location>
</feature>
<comment type="subcellular location">
    <subcellularLocation>
        <location evidence="1">Membrane</location>
        <topology evidence="1">Multi-pass membrane protein</topology>
    </subcellularLocation>
</comment>
<feature type="transmembrane region" description="Helical" evidence="11">
    <location>
        <begin position="370"/>
        <end position="393"/>
    </location>
</feature>
<dbReference type="PROSITE" id="PS50262">
    <property type="entry name" value="G_PROTEIN_RECEP_F1_2"/>
    <property type="match status" value="1"/>
</dbReference>
<evidence type="ECO:0000256" key="5">
    <source>
        <dbReference type="ARBA" id="ARBA00023040"/>
    </source>
</evidence>
<keyword evidence="4 11" id="KW-1133">Transmembrane helix</keyword>
<evidence type="ECO:0000256" key="11">
    <source>
        <dbReference type="SAM" id="Phobius"/>
    </source>
</evidence>
<proteinExistence type="inferred from homology"/>
<feature type="transmembrane region" description="Helical" evidence="11">
    <location>
        <begin position="329"/>
        <end position="350"/>
    </location>
</feature>
<evidence type="ECO:0000256" key="1">
    <source>
        <dbReference type="ARBA" id="ARBA00004141"/>
    </source>
</evidence>
<dbReference type="EMBL" id="CAXLJM020000014">
    <property type="protein sequence ID" value="CAL8080132.1"/>
    <property type="molecule type" value="Genomic_DNA"/>
</dbReference>
<evidence type="ECO:0000256" key="10">
    <source>
        <dbReference type="SAM" id="MobiDB-lite"/>
    </source>
</evidence>
<evidence type="ECO:0000256" key="2">
    <source>
        <dbReference type="ARBA" id="ARBA00010663"/>
    </source>
</evidence>
<evidence type="ECO:0000313" key="14">
    <source>
        <dbReference type="Proteomes" id="UP001642540"/>
    </source>
</evidence>
<dbReference type="InterPro" id="IPR017452">
    <property type="entry name" value="GPCR_Rhodpsn_7TM"/>
</dbReference>
<evidence type="ECO:0000256" key="7">
    <source>
        <dbReference type="ARBA" id="ARBA00023170"/>
    </source>
</evidence>
<feature type="transmembrane region" description="Helical" evidence="11">
    <location>
        <begin position="282"/>
        <end position="308"/>
    </location>
</feature>
<keyword evidence="6 11" id="KW-0472">Membrane</keyword>
<evidence type="ECO:0000313" key="13">
    <source>
        <dbReference type="EMBL" id="CAL8080132.1"/>
    </source>
</evidence>
<dbReference type="Gene3D" id="1.20.1070.10">
    <property type="entry name" value="Rhodopsin 7-helix transmembrane proteins"/>
    <property type="match status" value="1"/>
</dbReference>
<dbReference type="PRINTS" id="PR00237">
    <property type="entry name" value="GPCRRHODOPSN"/>
</dbReference>
<keyword evidence="9" id="KW-0716">Sensory transduction</keyword>
<keyword evidence="9" id="KW-0844">Vision</keyword>
<dbReference type="PANTHER" id="PTHR24240">
    <property type="entry name" value="OPSIN"/>
    <property type="match status" value="1"/>
</dbReference>
<keyword evidence="14" id="KW-1185">Reference proteome</keyword>
<feature type="transmembrane region" description="Helical" evidence="11">
    <location>
        <begin position="157"/>
        <end position="175"/>
    </location>
</feature>
<feature type="compositionally biased region" description="Low complexity" evidence="10">
    <location>
        <begin position="416"/>
        <end position="441"/>
    </location>
</feature>
<feature type="region of interest" description="Disordered" evidence="10">
    <location>
        <begin position="416"/>
        <end position="449"/>
    </location>
</feature>
<keyword evidence="3 11" id="KW-0812">Transmembrane</keyword>
<feature type="transmembrane region" description="Helical" evidence="11">
    <location>
        <begin position="9"/>
        <end position="28"/>
    </location>
</feature>
<dbReference type="Pfam" id="PF00001">
    <property type="entry name" value="7tm_1"/>
    <property type="match status" value="1"/>
</dbReference>
<accession>A0ABP1PWA6</accession>
<protein>
    <recommendedName>
        <fullName evidence="12">G-protein coupled receptors family 1 profile domain-containing protein</fullName>
    </recommendedName>
</protein>
<keyword evidence="7" id="KW-0675">Receptor</keyword>
<comment type="similarity">
    <text evidence="2">Belongs to the G-protein coupled receptor 1 family.</text>
</comment>
<evidence type="ECO:0000256" key="8">
    <source>
        <dbReference type="ARBA" id="ARBA00023224"/>
    </source>
</evidence>
<dbReference type="InterPro" id="IPR050125">
    <property type="entry name" value="GPCR_opsins"/>
</dbReference>
<sequence>MKGYKVPELFLKCLIIFQLFVSITLVMGNDYSYSVEESYSDLGTDGLGEGIGIDSLEPFEFGSEHKKTFTSARIIDIGAIWDLPRHPGGNPNGSRKGNTVSVLFYKEEGFTSKLSRNGDYLLGSVLIAIGLFSVVGNGCILFVFLFRRRRLTPAEILLVNLGIVDILLSLASYPLTMISSFKHRWNFGELGCTLYGFVCYFLGLASIFSITAIALIRYWKTCTPARGNKITCWTSYKTIGWGYIFGLVWAVPPLIGFGNYGFEPYGLSCTLDWVARDNASRVYIMLVTIFCVFIPLFLILFCYCRIILLVRQSDALVRSNGVQKKNGKVSDIQLTWISALVTLGFIIGWTPYSVVSLWSSFRGEMILPMWATPIPVIMAKSSIAYNPFIYIFFTARYREDFRSLCRYWIRSYSKVSTGKSSRNNGNGNSSQNTNGNSNNTSIKGQRGNSWSSSLLTRLTSTNSNNNNNTPNHNNYLKTQTQNEVLEKTQAHNNVEEAVPRITENVLNAIHQNVSSSSQDLSVVIVGEIHATSHVITIINGASSAGKLRQGFGSSSFPSFQKQCKAEQV</sequence>
<evidence type="ECO:0000256" key="6">
    <source>
        <dbReference type="ARBA" id="ARBA00023136"/>
    </source>
</evidence>
<gene>
    <name evidence="13" type="ORF">ODALV1_LOCUS4554</name>
</gene>
<name>A0ABP1PWA6_9HEXA</name>